<organism evidence="5 6">
    <name type="scientific">Marinobacter subterrani</name>
    <dbReference type="NCBI Taxonomy" id="1658765"/>
    <lineage>
        <taxon>Bacteria</taxon>
        <taxon>Pseudomonadati</taxon>
        <taxon>Pseudomonadota</taxon>
        <taxon>Gammaproteobacteria</taxon>
        <taxon>Pseudomonadales</taxon>
        <taxon>Marinobacteraceae</taxon>
        <taxon>Marinobacter</taxon>
    </lineage>
</organism>
<evidence type="ECO:0000313" key="6">
    <source>
        <dbReference type="Proteomes" id="UP000036102"/>
    </source>
</evidence>
<evidence type="ECO:0000313" key="4">
    <source>
        <dbReference type="EMBL" id="KMQ73757.1"/>
    </source>
</evidence>
<dbReference type="InterPro" id="IPR036388">
    <property type="entry name" value="WH-like_DNA-bd_sf"/>
</dbReference>
<evidence type="ECO:0000256" key="1">
    <source>
        <dbReference type="SAM" id="MobiDB-lite"/>
    </source>
</evidence>
<dbReference type="InterPro" id="IPR009004">
    <property type="entry name" value="Transposase_Mu_C"/>
</dbReference>
<dbReference type="EMBL" id="LFBU01000002">
    <property type="protein sequence ID" value="KMQ73757.1"/>
    <property type="molecule type" value="Genomic_DNA"/>
</dbReference>
<dbReference type="Pfam" id="PF13518">
    <property type="entry name" value="HTH_28"/>
    <property type="match status" value="1"/>
</dbReference>
<evidence type="ECO:0000313" key="5">
    <source>
        <dbReference type="EMBL" id="KMQ75361.1"/>
    </source>
</evidence>
<dbReference type="SUPFAM" id="SSF53098">
    <property type="entry name" value="Ribonuclease H-like"/>
    <property type="match status" value="1"/>
</dbReference>
<feature type="region of interest" description="Disordered" evidence="1">
    <location>
        <begin position="74"/>
        <end position="96"/>
    </location>
</feature>
<name>A0A0J7JC15_9GAMM</name>
<dbReference type="AlphaFoldDB" id="A0A0J7JC15"/>
<keyword evidence="6" id="KW-1185">Reference proteome</keyword>
<dbReference type="PROSITE" id="PS51702">
    <property type="entry name" value="HTH_MU"/>
    <property type="match status" value="1"/>
</dbReference>
<dbReference type="InterPro" id="IPR015378">
    <property type="entry name" value="Transposase-like_Mu_C"/>
</dbReference>
<dbReference type="Gene3D" id="3.30.420.10">
    <property type="entry name" value="Ribonuclease H-like superfamily/Ribonuclease H"/>
    <property type="match status" value="1"/>
</dbReference>
<gene>
    <name evidence="5" type="ORF">Msub_11563</name>
    <name evidence="4" type="ORF">Msub_20978</name>
</gene>
<dbReference type="Proteomes" id="UP000036102">
    <property type="component" value="Unassembled WGS sequence"/>
</dbReference>
<proteinExistence type="predicted"/>
<dbReference type="InterPro" id="IPR055247">
    <property type="entry name" value="InsJ-like_HTH"/>
</dbReference>
<dbReference type="Pfam" id="PF09299">
    <property type="entry name" value="Mu-transpos_C"/>
    <property type="match status" value="1"/>
</dbReference>
<dbReference type="InterPro" id="IPR001584">
    <property type="entry name" value="Integrase_cat-core"/>
</dbReference>
<evidence type="ECO:0000259" key="2">
    <source>
        <dbReference type="PROSITE" id="PS50994"/>
    </source>
</evidence>
<comment type="caution">
    <text evidence="5">The sequence shown here is derived from an EMBL/GenBank/DDBJ whole genome shotgun (WGS) entry which is preliminary data.</text>
</comment>
<dbReference type="InterPro" id="IPR012337">
    <property type="entry name" value="RNaseH-like_sf"/>
</dbReference>
<accession>A0A0J7JC15</accession>
<feature type="domain" description="Integrase catalytic" evidence="2">
    <location>
        <begin position="269"/>
        <end position="478"/>
    </location>
</feature>
<reference evidence="5 6" key="1">
    <citation type="submission" date="2015-06" db="EMBL/GenBank/DDBJ databases">
        <title>Marinobacter subterrani, a genetically tractable neutrophilic iron-oxidizing strain isolated from the Soudan Iron Mine.</title>
        <authorList>
            <person name="Bonis B.M."/>
            <person name="Gralnick J.A."/>
        </authorList>
    </citation>
    <scope>NUCLEOTIDE SEQUENCE [LARGE SCALE GENOMIC DNA]</scope>
    <source>
        <strain evidence="5 6">JG233</strain>
    </source>
</reference>
<dbReference type="InterPro" id="IPR009061">
    <property type="entry name" value="DNA-bd_dom_put_sf"/>
</dbReference>
<dbReference type="SUPFAM" id="SSF46955">
    <property type="entry name" value="Putative DNA-binding domain"/>
    <property type="match status" value="1"/>
</dbReference>
<feature type="domain" description="HTH Mu-type" evidence="3">
    <location>
        <begin position="9"/>
        <end position="75"/>
    </location>
</feature>
<dbReference type="GO" id="GO:0003677">
    <property type="term" value="F:DNA binding"/>
    <property type="evidence" value="ECO:0007669"/>
    <property type="project" value="UniProtKB-KW"/>
</dbReference>
<dbReference type="InterPro" id="IPR003314">
    <property type="entry name" value="Mu-type_HTH"/>
</dbReference>
<evidence type="ECO:0000259" key="3">
    <source>
        <dbReference type="PROSITE" id="PS51702"/>
    </source>
</evidence>
<dbReference type="Pfam" id="PF02316">
    <property type="entry name" value="HTH_Tnp_Mu_1"/>
    <property type="match status" value="1"/>
</dbReference>
<dbReference type="Gene3D" id="1.10.10.10">
    <property type="entry name" value="Winged helix-like DNA-binding domain superfamily/Winged helix DNA-binding domain"/>
    <property type="match status" value="1"/>
</dbReference>
<dbReference type="PATRIC" id="fig|1658765.3.peg.1557"/>
<protein>
    <submittedName>
        <fullName evidence="5">Mu transposase, C-terminal/Mu DNA-binding domain/Helix-turn-helix domain/Integrase core domain</fullName>
    </submittedName>
</protein>
<dbReference type="STRING" id="1658765.Msub_11563"/>
<keyword evidence="5" id="KW-0238">DNA-binding</keyword>
<dbReference type="PROSITE" id="PS50994">
    <property type="entry name" value="INTEGRASE"/>
    <property type="match status" value="1"/>
</dbReference>
<dbReference type="InterPro" id="IPR036397">
    <property type="entry name" value="RNaseH_sf"/>
</dbReference>
<dbReference type="GO" id="GO:0015074">
    <property type="term" value="P:DNA integration"/>
    <property type="evidence" value="ECO:0007669"/>
    <property type="project" value="InterPro"/>
</dbReference>
<dbReference type="SUPFAM" id="SSF50610">
    <property type="entry name" value="mu transposase, C-terminal domain"/>
    <property type="match status" value="1"/>
</dbReference>
<dbReference type="EMBL" id="LFBU01000001">
    <property type="protein sequence ID" value="KMQ75361.1"/>
    <property type="molecule type" value="Genomic_DNA"/>
</dbReference>
<sequence>MNCRTSPMVQSYFTAAELAGMPGVPTSVSALIRRAKAEGWDFKKRKGKGGGREYAFASLPQETRDALLERLVDSAEPDHPVQTSTATPTPARKPESYEQLNETQLQVMGARVALVREIERLCTLTTQQKAIQTLVAKAALGDLTPYLAERAVLANDRKTATRNLSERTLKRWLSDFREHGERALAPKRRKADMTVPEWLPRFLKFYQRPQKPPVAAAYQMFVERSPGPHPSIDQVYRQLRKMSPEARERGRMGPRDLKAVQPFKRRTFDHLWPNDVWVGDGHTFKSEVINPITGQAFKPEITMVIDWGTKRIVGVAVNLAESILATLDALRDGITRNGMFAVFYSDNGAGFDNDPVREVVDRLGGTFTNALPYNSQGRGIIERPHQSILIRYAKTLDSYIGPDMDKEAATRVHKLSRQAIKNGLKPLHIPSFQEFYDGLCDAVERYNHTPHSSLPKIRDLETGRMRHQSPMEALASAEAEGWEPVSAEADLVASLTRPQEVRKTHRGEVRINGGIYFLDLLRDFHGEEVKVAWDYRDETRVGVFTLEGELLGEAELNGNATPAMPQSMIQRAADKRVKGQLNRLGTKAKTITGQDVEIRVIEPLSANDDNEKLLEAGRAKARELAAPKAETFQIPEDPTQRYHLWHALDKRQSAGETLAEAERKWWESYPKTTGFRAIQRVMEMSASGNAPAGTRKAM</sequence>
<dbReference type="RefSeq" id="WP_197083804.1">
    <property type="nucleotide sequence ID" value="NZ_LFBU01000001.1"/>
</dbReference>